<dbReference type="AlphaFoldDB" id="A0AAD7MHD4"/>
<sequence length="286" mass="31376">MVKEDSDLSQVNQVSQAEDQVSSVTIFGSIGPVKLKGPRRTAAYWLKRKATDVSPQFFFFPLEFQLKVLAFAHWKYKWTNWDARLDAMIDSVGGKGGCTFSFGMREEVADKPLVESTGERSRARGKGRTSALLCIVRNPLRRAGAEHRGGEGGGVGESKPEVVEWDYGTENHPRRRGAGRWGRTAHAGGRADGSGERGMDRRLALQARRRSVQEATETMWATRDADVDAARAVNATWKSPQRTGQAVGDERAATRSAAVQTIFAAAGRRLDAAETRTLGYNDCTEG</sequence>
<evidence type="ECO:0000313" key="3">
    <source>
        <dbReference type="Proteomes" id="UP001215598"/>
    </source>
</evidence>
<dbReference type="Proteomes" id="UP001215598">
    <property type="component" value="Unassembled WGS sequence"/>
</dbReference>
<organism evidence="2 3">
    <name type="scientific">Mycena metata</name>
    <dbReference type="NCBI Taxonomy" id="1033252"/>
    <lineage>
        <taxon>Eukaryota</taxon>
        <taxon>Fungi</taxon>
        <taxon>Dikarya</taxon>
        <taxon>Basidiomycota</taxon>
        <taxon>Agaricomycotina</taxon>
        <taxon>Agaricomycetes</taxon>
        <taxon>Agaricomycetidae</taxon>
        <taxon>Agaricales</taxon>
        <taxon>Marasmiineae</taxon>
        <taxon>Mycenaceae</taxon>
        <taxon>Mycena</taxon>
    </lineage>
</organism>
<reference evidence="2" key="1">
    <citation type="submission" date="2023-03" db="EMBL/GenBank/DDBJ databases">
        <title>Massive genome expansion in bonnet fungi (Mycena s.s.) driven by repeated elements and novel gene families across ecological guilds.</title>
        <authorList>
            <consortium name="Lawrence Berkeley National Laboratory"/>
            <person name="Harder C.B."/>
            <person name="Miyauchi S."/>
            <person name="Viragh M."/>
            <person name="Kuo A."/>
            <person name="Thoen E."/>
            <person name="Andreopoulos B."/>
            <person name="Lu D."/>
            <person name="Skrede I."/>
            <person name="Drula E."/>
            <person name="Henrissat B."/>
            <person name="Morin E."/>
            <person name="Kohler A."/>
            <person name="Barry K."/>
            <person name="LaButti K."/>
            <person name="Morin E."/>
            <person name="Salamov A."/>
            <person name="Lipzen A."/>
            <person name="Mereny Z."/>
            <person name="Hegedus B."/>
            <person name="Baldrian P."/>
            <person name="Stursova M."/>
            <person name="Weitz H."/>
            <person name="Taylor A."/>
            <person name="Grigoriev I.V."/>
            <person name="Nagy L.G."/>
            <person name="Martin F."/>
            <person name="Kauserud H."/>
        </authorList>
    </citation>
    <scope>NUCLEOTIDE SEQUENCE</scope>
    <source>
        <strain evidence="2">CBHHK182m</strain>
    </source>
</reference>
<gene>
    <name evidence="2" type="ORF">B0H16DRAFT_1476869</name>
</gene>
<dbReference type="EMBL" id="JARKIB010000294">
    <property type="protein sequence ID" value="KAJ7716292.1"/>
    <property type="molecule type" value="Genomic_DNA"/>
</dbReference>
<feature type="region of interest" description="Disordered" evidence="1">
    <location>
        <begin position="169"/>
        <end position="197"/>
    </location>
</feature>
<accession>A0AAD7MHD4</accession>
<evidence type="ECO:0000313" key="2">
    <source>
        <dbReference type="EMBL" id="KAJ7716292.1"/>
    </source>
</evidence>
<protein>
    <submittedName>
        <fullName evidence="2">Uncharacterized protein</fullName>
    </submittedName>
</protein>
<keyword evidence="3" id="KW-1185">Reference proteome</keyword>
<proteinExistence type="predicted"/>
<name>A0AAD7MHD4_9AGAR</name>
<evidence type="ECO:0000256" key="1">
    <source>
        <dbReference type="SAM" id="MobiDB-lite"/>
    </source>
</evidence>
<comment type="caution">
    <text evidence="2">The sequence shown here is derived from an EMBL/GenBank/DDBJ whole genome shotgun (WGS) entry which is preliminary data.</text>
</comment>